<evidence type="ECO:0000256" key="1">
    <source>
        <dbReference type="SAM" id="MobiDB-lite"/>
    </source>
</evidence>
<dbReference type="RefSeq" id="YP_009801258.1">
    <property type="nucleotide sequence ID" value="NC_047966.1"/>
</dbReference>
<name>A0A2S1PFP3_9CAUD</name>
<reference evidence="2" key="1">
    <citation type="submission" date="2018-03" db="EMBL/GenBank/DDBJ databases">
        <title>Complete genome sequences of new Aeromonas and Pseudomonas phages promising in phage therapy dedicated to aquaculture.</title>
        <authorList>
            <person name="Kolsut J."/>
            <person name="Wojcik E."/>
            <person name="Wojtasik A."/>
            <person name="Dastych J."/>
        </authorList>
    </citation>
    <scope>NUCLEOTIDE SEQUENCE [LARGE SCALE GENOMIC DNA]</scope>
</reference>
<organism evidence="2 3">
    <name type="scientific">Aeromonas phage 25AhydR2PP</name>
    <dbReference type="NCBI Taxonomy" id="2163976"/>
    <lineage>
        <taxon>Viruses</taxon>
        <taxon>Duplodnaviria</taxon>
        <taxon>Heunggongvirae</taxon>
        <taxon>Uroviricota</taxon>
        <taxon>Caudoviricetes</taxon>
        <taxon>Autographivirales</taxon>
        <taxon>Autonotataviridae</taxon>
        <taxon>Aerosvirus</taxon>
        <taxon>Aerosvirus av25AhydR2PP</taxon>
    </lineage>
</organism>
<dbReference type="Proteomes" id="UP000246930">
    <property type="component" value="Segment"/>
</dbReference>
<accession>A0A2S1PFP3</accession>
<feature type="compositionally biased region" description="Low complexity" evidence="1">
    <location>
        <begin position="1"/>
        <end position="21"/>
    </location>
</feature>
<dbReference type="GeneID" id="54991769"/>
<evidence type="ECO:0000313" key="2">
    <source>
        <dbReference type="EMBL" id="AWH15393.1"/>
    </source>
</evidence>
<protein>
    <submittedName>
        <fullName evidence="2">Uncharacterized protein</fullName>
    </submittedName>
</protein>
<proteinExistence type="predicted"/>
<dbReference type="EMBL" id="MH179473">
    <property type="protein sequence ID" value="AWH15393.1"/>
    <property type="molecule type" value="Genomic_DNA"/>
</dbReference>
<keyword evidence="3" id="KW-1185">Reference proteome</keyword>
<evidence type="ECO:0000313" key="3">
    <source>
        <dbReference type="Proteomes" id="UP000246930"/>
    </source>
</evidence>
<dbReference type="KEGG" id="vg:54991769"/>
<sequence>MLKKVAQSTARAEAKAAQRQARNVRSALEKAHELSAVLNGKSKAALTEQRRIALDKLTRSKVAENGGHDYALDARRRKREDKPKFMHYAKGSDFGTRTATAGTKTDATINSYWKAKGGDNLPRH</sequence>
<feature type="region of interest" description="Disordered" evidence="1">
    <location>
        <begin position="1"/>
        <end position="24"/>
    </location>
</feature>